<dbReference type="Proteomes" id="UP000193920">
    <property type="component" value="Unassembled WGS sequence"/>
</dbReference>
<dbReference type="EMBL" id="MCOG01000066">
    <property type="protein sequence ID" value="ORY58648.1"/>
    <property type="molecule type" value="Genomic_DNA"/>
</dbReference>
<evidence type="ECO:0000313" key="1">
    <source>
        <dbReference type="EMBL" id="ORY58648.1"/>
    </source>
</evidence>
<evidence type="ECO:0000313" key="2">
    <source>
        <dbReference type="Proteomes" id="UP000193920"/>
    </source>
</evidence>
<keyword evidence="2" id="KW-1185">Reference proteome</keyword>
<protein>
    <submittedName>
        <fullName evidence="1">Uncharacterized protein</fullName>
    </submittedName>
</protein>
<comment type="caution">
    <text evidence="1">The sequence shown here is derived from an EMBL/GenBank/DDBJ whole genome shotgun (WGS) entry which is preliminary data.</text>
</comment>
<sequence>MATFFVLVCSCTCFLATTAFYSFVYLPIKNKRSKRRVNQDAHALPPSSSSPFVEVDAHEVRRIMQSHSSQNRSQKNSIDITTIPRPSYMAVPVTSNMLFRPARIIV</sequence>
<accession>A0A1Y2DHB9</accession>
<organism evidence="1 2">
    <name type="scientific">Neocallimastix californiae</name>
    <dbReference type="NCBI Taxonomy" id="1754190"/>
    <lineage>
        <taxon>Eukaryota</taxon>
        <taxon>Fungi</taxon>
        <taxon>Fungi incertae sedis</taxon>
        <taxon>Chytridiomycota</taxon>
        <taxon>Chytridiomycota incertae sedis</taxon>
        <taxon>Neocallimastigomycetes</taxon>
        <taxon>Neocallimastigales</taxon>
        <taxon>Neocallimastigaceae</taxon>
        <taxon>Neocallimastix</taxon>
    </lineage>
</organism>
<gene>
    <name evidence="1" type="ORF">LY90DRAFT_701534</name>
</gene>
<dbReference type="AlphaFoldDB" id="A0A1Y2DHB9"/>
<reference evidence="1 2" key="1">
    <citation type="submission" date="2016-08" db="EMBL/GenBank/DDBJ databases">
        <title>A Parts List for Fungal Cellulosomes Revealed by Comparative Genomics.</title>
        <authorList>
            <consortium name="DOE Joint Genome Institute"/>
            <person name="Haitjema C.H."/>
            <person name="Gilmore S.P."/>
            <person name="Henske J.K."/>
            <person name="Solomon K.V."/>
            <person name="De Groot R."/>
            <person name="Kuo A."/>
            <person name="Mondo S.J."/>
            <person name="Salamov A.A."/>
            <person name="Labutti K."/>
            <person name="Zhao Z."/>
            <person name="Chiniquy J."/>
            <person name="Barry K."/>
            <person name="Brewer H.M."/>
            <person name="Purvine S.O."/>
            <person name="Wright A.T."/>
            <person name="Boxma B."/>
            <person name="Van Alen T."/>
            <person name="Hackstein J.H."/>
            <person name="Baker S.E."/>
            <person name="Grigoriev I.V."/>
            <person name="O'Malley M.A."/>
        </authorList>
    </citation>
    <scope>NUCLEOTIDE SEQUENCE [LARGE SCALE GENOMIC DNA]</scope>
    <source>
        <strain evidence="1 2">G1</strain>
    </source>
</reference>
<name>A0A1Y2DHB9_9FUNG</name>
<proteinExistence type="predicted"/>
<feature type="non-terminal residue" evidence="1">
    <location>
        <position position="106"/>
    </location>
</feature>